<protein>
    <submittedName>
        <fullName evidence="1">Uncharacterized protein</fullName>
    </submittedName>
</protein>
<accession>A0A4Y2N3F2</accession>
<proteinExistence type="predicted"/>
<organism evidence="1 2">
    <name type="scientific">Araneus ventricosus</name>
    <name type="common">Orbweaver spider</name>
    <name type="synonym">Epeira ventricosa</name>
    <dbReference type="NCBI Taxonomy" id="182803"/>
    <lineage>
        <taxon>Eukaryota</taxon>
        <taxon>Metazoa</taxon>
        <taxon>Ecdysozoa</taxon>
        <taxon>Arthropoda</taxon>
        <taxon>Chelicerata</taxon>
        <taxon>Arachnida</taxon>
        <taxon>Araneae</taxon>
        <taxon>Araneomorphae</taxon>
        <taxon>Entelegynae</taxon>
        <taxon>Araneoidea</taxon>
        <taxon>Araneidae</taxon>
        <taxon>Araneus</taxon>
    </lineage>
</organism>
<dbReference type="AlphaFoldDB" id="A0A4Y2N3F2"/>
<evidence type="ECO:0000313" key="1">
    <source>
        <dbReference type="EMBL" id="GBN33209.1"/>
    </source>
</evidence>
<dbReference type="Proteomes" id="UP000499080">
    <property type="component" value="Unassembled WGS sequence"/>
</dbReference>
<evidence type="ECO:0000313" key="2">
    <source>
        <dbReference type="Proteomes" id="UP000499080"/>
    </source>
</evidence>
<sequence length="107" mass="12517">MKRPSYVASENTARWHLPDHIQQIGLFQLDQNLKHLPRQLGTASWIPQQKLELSAATETGTSSIKLPELQKVQVRRSLNIWYLEHHFTWTPTEKHGCHNKLHLCLFN</sequence>
<gene>
    <name evidence="1" type="ORF">AVEN_104410_1</name>
</gene>
<name>A0A4Y2N3F2_ARAVE</name>
<comment type="caution">
    <text evidence="1">The sequence shown here is derived from an EMBL/GenBank/DDBJ whole genome shotgun (WGS) entry which is preliminary data.</text>
</comment>
<dbReference type="EMBL" id="BGPR01008349">
    <property type="protein sequence ID" value="GBN33209.1"/>
    <property type="molecule type" value="Genomic_DNA"/>
</dbReference>
<keyword evidence="2" id="KW-1185">Reference proteome</keyword>
<reference evidence="1 2" key="1">
    <citation type="journal article" date="2019" name="Sci. Rep.">
        <title>Orb-weaving spider Araneus ventricosus genome elucidates the spidroin gene catalogue.</title>
        <authorList>
            <person name="Kono N."/>
            <person name="Nakamura H."/>
            <person name="Ohtoshi R."/>
            <person name="Moran D.A.P."/>
            <person name="Shinohara A."/>
            <person name="Yoshida Y."/>
            <person name="Fujiwara M."/>
            <person name="Mori M."/>
            <person name="Tomita M."/>
            <person name="Arakawa K."/>
        </authorList>
    </citation>
    <scope>NUCLEOTIDE SEQUENCE [LARGE SCALE GENOMIC DNA]</scope>
</reference>